<accession>A0A2R6AT00</accession>
<protein>
    <submittedName>
        <fullName evidence="2">Uncharacterized protein</fullName>
    </submittedName>
</protein>
<keyword evidence="1" id="KW-1133">Transmembrane helix</keyword>
<gene>
    <name evidence="2" type="ORF">B9Q03_08470</name>
</gene>
<dbReference type="EMBL" id="NEXE01000095">
    <property type="protein sequence ID" value="PSN89517.1"/>
    <property type="molecule type" value="Genomic_DNA"/>
</dbReference>
<evidence type="ECO:0000313" key="3">
    <source>
        <dbReference type="Proteomes" id="UP000240322"/>
    </source>
</evidence>
<sequence length="557" mass="59477">MSSRRGGSEGWLLWFVAAVLALYAFVSFAHFSPTSVTSPTPQPSSFPVKLGPEEEARWNYTVGDLLLAAAAYPVEAYNLTGYGPFVPIFRTTPSGEPMKDALIGVLSLGANQISPAAFWTASDLAGFASASYTGVNVSYSVPVLPANPANITITGYNLTLTFQGAEATPYHYMYPPSANITETDAKLSASTSVSEGPVAEKQTGSSVVVVYEAGTVSLDVPIRLYNGSNPCLYVSEGGGPYVGEGCGDGIIDVEMQVYANTYTGYYQSETMTGIVNDTINWNGTQITRRWNVGSWTLYSTLNYTFGSGPCLSSNNTCTYEYINVAGSFSSNVAQPPSWVFHHAPEAAVYSHNYAEGYLDGPAYYYGVARFLSSYIGEKGGGRYSGWEAAALIGEVALIMKINHANYSSAPDPYEAALLEGDGNQTLVAGQQVAVAQYIYPTYWVMGEALNGTAWAAPWLYAFLDQAPGSAPTTVDGEPNYTLSSGGYAVMVDPTSNQSVPTGVWWGQGNQTLYSPTLEVGKTYTFRLDAFPFPNSPFFFSGSSVSEEVTGVDLGAFG</sequence>
<proteinExistence type="predicted"/>
<comment type="caution">
    <text evidence="2">The sequence shown here is derived from an EMBL/GenBank/DDBJ whole genome shotgun (WGS) entry which is preliminary data.</text>
</comment>
<evidence type="ECO:0000313" key="2">
    <source>
        <dbReference type="EMBL" id="PSN89517.1"/>
    </source>
</evidence>
<keyword evidence="1" id="KW-0472">Membrane</keyword>
<name>A0A2R6AT00_9ARCH</name>
<feature type="transmembrane region" description="Helical" evidence="1">
    <location>
        <begin position="12"/>
        <end position="31"/>
    </location>
</feature>
<dbReference type="AlphaFoldDB" id="A0A2R6AT00"/>
<organism evidence="2 3">
    <name type="scientific">Candidatus Marsarchaeota G2 archaeon OSP_D</name>
    <dbReference type="NCBI Taxonomy" id="1978157"/>
    <lineage>
        <taxon>Archaea</taxon>
        <taxon>Candidatus Marsarchaeota</taxon>
        <taxon>Candidatus Marsarchaeota group 2</taxon>
    </lineage>
</organism>
<keyword evidence="1" id="KW-0812">Transmembrane</keyword>
<evidence type="ECO:0000256" key="1">
    <source>
        <dbReference type="SAM" id="Phobius"/>
    </source>
</evidence>
<dbReference type="Proteomes" id="UP000240322">
    <property type="component" value="Unassembled WGS sequence"/>
</dbReference>
<reference evidence="2 3" key="1">
    <citation type="submission" date="2017-04" db="EMBL/GenBank/DDBJ databases">
        <title>Novel microbial lineages endemic to geothermal iron-oxide mats fill important gaps in the evolutionary history of Archaea.</title>
        <authorList>
            <person name="Jay Z.J."/>
            <person name="Beam J.P."/>
            <person name="Dlakic M."/>
            <person name="Rusch D.B."/>
            <person name="Kozubal M.A."/>
            <person name="Inskeep W.P."/>
        </authorList>
    </citation>
    <scope>NUCLEOTIDE SEQUENCE [LARGE SCALE GENOMIC DNA]</scope>
    <source>
        <strain evidence="2">OSP_D</strain>
    </source>
</reference>